<dbReference type="SUPFAM" id="SSF56112">
    <property type="entry name" value="Protein kinase-like (PK-like)"/>
    <property type="match status" value="1"/>
</dbReference>
<gene>
    <name evidence="2" type="ORF">GETHOR_08050</name>
</gene>
<feature type="region of interest" description="Disordered" evidence="1">
    <location>
        <begin position="459"/>
        <end position="509"/>
    </location>
</feature>
<protein>
    <recommendedName>
        <fullName evidence="4">Protein kinase domain-containing protein</fullName>
    </recommendedName>
</protein>
<feature type="region of interest" description="Disordered" evidence="1">
    <location>
        <begin position="391"/>
        <end position="425"/>
    </location>
</feature>
<dbReference type="InterPro" id="IPR011009">
    <property type="entry name" value="Kinase-like_dom_sf"/>
</dbReference>
<dbReference type="Gene3D" id="1.10.510.10">
    <property type="entry name" value="Transferase(Phosphotransferase) domain 1"/>
    <property type="match status" value="1"/>
</dbReference>
<evidence type="ECO:0000313" key="3">
    <source>
        <dbReference type="Proteomes" id="UP001242010"/>
    </source>
</evidence>
<organism evidence="2 3">
    <name type="scientific">Geothrix oryzae</name>
    <dbReference type="NCBI Taxonomy" id="2927975"/>
    <lineage>
        <taxon>Bacteria</taxon>
        <taxon>Pseudomonadati</taxon>
        <taxon>Acidobacteriota</taxon>
        <taxon>Holophagae</taxon>
        <taxon>Holophagales</taxon>
        <taxon>Holophagaceae</taxon>
        <taxon>Geothrix</taxon>
    </lineage>
</organism>
<evidence type="ECO:0008006" key="4">
    <source>
        <dbReference type="Google" id="ProtNLM"/>
    </source>
</evidence>
<proteinExistence type="predicted"/>
<name>A0ABM8DP32_9BACT</name>
<sequence>MPMPSNGDYAKAVQQPKLVFQRADLQAMLPDMGKNGTPLSWSGAFAVVFRMNTPAGRKVALRCFTREVQQVQDRYRAYARFLEGAVPPILKQSLLDVEYLKAGMQVGVTSVPVLLMTWQEGQDLLQWARTAANNPGRIEAFQGRFRALARAMQQVGFIHGDLQHGNLMVSQRDLPVLVDYDNLLLPGSRSLGVTTFGLEGFQHPGVGSGTPHHLLDRLPILVIDTALEILKVNRALLPGWETIDGMLFQASDLRQPNASALFQAMEGERALQGCARQLALVLAGPVDQIPTLDEFLKRVSAHAYRPRLISWKRPSVRGASAAPVAVAPRRWKVPAAPSGLSSLSPRLVQPGLSWAQASLRQIGLGGARTPLVWAMALALIVEVGMHAFQGGRPVPTDRSAKTAPARPAPLRLREVGPSKTYPHASGTTHLSAFEVLEVPAAGTSAELPQGDAYLRPFEVADPPSALDEGANTPPSPSRGELPAEPSPGMGPSRRPLGNRTSRRGFREAMREAWERGHALLTHPDQRFR</sequence>
<reference evidence="3" key="1">
    <citation type="journal article" date="2023" name="Int. J. Syst. Evol. Microbiol.">
        <title>Mesoterricola silvestris gen. nov., sp. nov., Mesoterricola sediminis sp. nov., Geothrix oryzae sp. nov., Geothrix edaphica sp. nov., Geothrix rubra sp. nov., and Geothrix limicola sp. nov., six novel members of Acidobacteriota isolated from soils.</title>
        <authorList>
            <person name="Itoh H."/>
            <person name="Sugisawa Y."/>
            <person name="Mise K."/>
            <person name="Xu Z."/>
            <person name="Kuniyasu M."/>
            <person name="Ushijima N."/>
            <person name="Kawano K."/>
            <person name="Kobayashi E."/>
            <person name="Shiratori Y."/>
            <person name="Masuda Y."/>
            <person name="Senoo K."/>
        </authorList>
    </citation>
    <scope>NUCLEOTIDE SEQUENCE [LARGE SCALE GENOMIC DNA]</scope>
    <source>
        <strain evidence="3">Red222</strain>
    </source>
</reference>
<keyword evidence="3" id="KW-1185">Reference proteome</keyword>
<evidence type="ECO:0000256" key="1">
    <source>
        <dbReference type="SAM" id="MobiDB-lite"/>
    </source>
</evidence>
<evidence type="ECO:0000313" key="2">
    <source>
        <dbReference type="EMBL" id="BDU68704.1"/>
    </source>
</evidence>
<accession>A0ABM8DP32</accession>
<dbReference type="Proteomes" id="UP001242010">
    <property type="component" value="Chromosome"/>
</dbReference>
<dbReference type="EMBL" id="AP027079">
    <property type="protein sequence ID" value="BDU68704.1"/>
    <property type="molecule type" value="Genomic_DNA"/>
</dbReference>